<organism evidence="6">
    <name type="scientific">Dolomedes sulfureus</name>
    <dbReference type="NCBI Taxonomy" id="492288"/>
    <lineage>
        <taxon>Eukaryota</taxon>
        <taxon>Metazoa</taxon>
        <taxon>Ecdysozoa</taxon>
        <taxon>Arthropoda</taxon>
        <taxon>Chelicerata</taxon>
        <taxon>Arachnida</taxon>
        <taxon>Araneae</taxon>
        <taxon>Araneomorphae</taxon>
        <taxon>Entelegynae</taxon>
        <taxon>Lycosoidea</taxon>
        <taxon>Pisauridae</taxon>
        <taxon>Dolomedes</taxon>
    </lineage>
</organism>
<dbReference type="FunFam" id="3.40.50.150:FF:000013">
    <property type="entry name" value="Spermidine synthase"/>
    <property type="match status" value="1"/>
</dbReference>
<dbReference type="SUPFAM" id="SSF53335">
    <property type="entry name" value="S-adenosyl-L-methionine-dependent methyltransferases"/>
    <property type="match status" value="1"/>
</dbReference>
<dbReference type="Gene3D" id="2.30.140.10">
    <property type="entry name" value="Spermidine synthase, tetramerisation domain"/>
    <property type="match status" value="1"/>
</dbReference>
<dbReference type="NCBIfam" id="NF002010">
    <property type="entry name" value="PRK00811.1"/>
    <property type="match status" value="1"/>
</dbReference>
<accession>A0A0P0DMH5</accession>
<dbReference type="InterPro" id="IPR037163">
    <property type="entry name" value="Spermidine_synt_N_sf"/>
</dbReference>
<evidence type="ECO:0000256" key="2">
    <source>
        <dbReference type="ARBA" id="ARBA00022679"/>
    </source>
</evidence>
<dbReference type="GO" id="GO:0004766">
    <property type="term" value="F:spermidine synthase activity"/>
    <property type="evidence" value="ECO:0007669"/>
    <property type="project" value="TreeGrafter"/>
</dbReference>
<dbReference type="CDD" id="cd02440">
    <property type="entry name" value="AdoMet_MTases"/>
    <property type="match status" value="1"/>
</dbReference>
<dbReference type="NCBIfam" id="TIGR00417">
    <property type="entry name" value="speE"/>
    <property type="match status" value="1"/>
</dbReference>
<dbReference type="AlphaFoldDB" id="A0A0P0DMH5"/>
<comment type="similarity">
    <text evidence="1 4">Belongs to the spermidine/spermine synthase family.</text>
</comment>
<evidence type="ECO:0000313" key="6">
    <source>
        <dbReference type="EMBL" id="ALJ10923.1"/>
    </source>
</evidence>
<dbReference type="InterPro" id="IPR029063">
    <property type="entry name" value="SAM-dependent_MTases_sf"/>
</dbReference>
<dbReference type="HAMAP" id="MF_00198">
    <property type="entry name" value="Spermidine_synth"/>
    <property type="match status" value="1"/>
</dbReference>
<name>A0A0P0DMH5_9ARAC</name>
<dbReference type="Gene3D" id="3.40.50.150">
    <property type="entry name" value="Vaccinia Virus protein VP39"/>
    <property type="match status" value="1"/>
</dbReference>
<dbReference type="PROSITE" id="PS01330">
    <property type="entry name" value="PABS_1"/>
    <property type="match status" value="1"/>
</dbReference>
<dbReference type="InterPro" id="IPR030373">
    <property type="entry name" value="PABS_CS"/>
</dbReference>
<evidence type="ECO:0000256" key="1">
    <source>
        <dbReference type="ARBA" id="ARBA00007867"/>
    </source>
</evidence>
<dbReference type="Pfam" id="PF01564">
    <property type="entry name" value="Spermine_synth"/>
    <property type="match status" value="1"/>
</dbReference>
<reference evidence="6" key="2">
    <citation type="submission" date="2015-02" db="EMBL/GenBank/DDBJ databases">
        <authorList>
            <person name="Chooi Y.-H."/>
        </authorList>
    </citation>
    <scope>NUCLEOTIDE SEQUENCE</scope>
</reference>
<dbReference type="EMBL" id="KP777781">
    <property type="protein sequence ID" value="ALJ10923.1"/>
    <property type="molecule type" value="mRNA"/>
</dbReference>
<evidence type="ECO:0000256" key="3">
    <source>
        <dbReference type="PROSITE-ProRule" id="PRU00354"/>
    </source>
</evidence>
<evidence type="ECO:0000259" key="5">
    <source>
        <dbReference type="PROSITE" id="PS51006"/>
    </source>
</evidence>
<sequence>MACERYGGDMAKVIDQFGVDSFKKGWYSETGTISGDIVTSVLIDKILHHEKSKYQDILIFNCNVFGRILCLDDVIQLSEKDEFVYQEMVSFLPLNSHPKPQKVLIVGGGDGGVVREVTKHPLVESITLCEIDERVIELSKKYLPFMATGFESPKLTVHVGDGAEYMKAHQGEFDVIITDSPDPKGAAICLFQKPYYESLKQALKPGGVIASQGEGFWFDLDIIRELVGVAKSVFPVVDYATSYVGSFPGGHLGYVVCSTSPNTNFRNPVHKFSTKMLKELGLRYYTPDVHRAAFALALFSGRGIRTEWGALAMMTTLLWMCSGSIYPVFEIKNAFSTLQK</sequence>
<dbReference type="PANTHER" id="PTHR11558">
    <property type="entry name" value="SPERMIDINE/SPERMINE SYNTHASE"/>
    <property type="match status" value="1"/>
</dbReference>
<proteinExistence type="evidence at transcript level"/>
<evidence type="ECO:0000256" key="4">
    <source>
        <dbReference type="RuleBase" id="RU003836"/>
    </source>
</evidence>
<dbReference type="PANTHER" id="PTHR11558:SF11">
    <property type="entry name" value="SPERMIDINE SYNTHASE"/>
    <property type="match status" value="1"/>
</dbReference>
<dbReference type="InterPro" id="IPR035246">
    <property type="entry name" value="Spermidine_synt_N"/>
</dbReference>
<keyword evidence="2 3" id="KW-0808">Transferase</keyword>
<feature type="domain" description="PABS" evidence="5">
    <location>
        <begin position="24"/>
        <end position="259"/>
    </location>
</feature>
<dbReference type="PROSITE" id="PS51006">
    <property type="entry name" value="PABS_2"/>
    <property type="match status" value="1"/>
</dbReference>
<reference evidence="6" key="1">
    <citation type="journal article" date="2015" name="PLoS ONE">
        <title>A Comparative Analysis of the Venom Gland Transcriptomes of the Fishing Spiders Dolomedes mizhoanus and Dolomedes sulfurous.</title>
        <authorList>
            <person name="Xu X."/>
            <person name="Wang H."/>
            <person name="Zhang F."/>
            <person name="Hu Z."/>
            <person name="Liang S."/>
            <person name="Liu Z."/>
        </authorList>
    </citation>
    <scope>NUCLEOTIDE SEQUENCE</scope>
</reference>
<dbReference type="InterPro" id="IPR001045">
    <property type="entry name" value="Spermi_synthase"/>
</dbReference>
<feature type="active site" description="Proton acceptor" evidence="3">
    <location>
        <position position="179"/>
    </location>
</feature>
<dbReference type="Pfam" id="PF17284">
    <property type="entry name" value="Spermine_synt_N"/>
    <property type="match status" value="1"/>
</dbReference>
<dbReference type="GO" id="GO:0005829">
    <property type="term" value="C:cytosol"/>
    <property type="evidence" value="ECO:0007669"/>
    <property type="project" value="TreeGrafter"/>
</dbReference>
<keyword evidence="3" id="KW-0620">Polyamine biosynthesis</keyword>
<protein>
    <submittedName>
        <fullName evidence="6">Spermidine synthase</fullName>
    </submittedName>
</protein>
<dbReference type="InterPro" id="IPR030374">
    <property type="entry name" value="PABS"/>
</dbReference>
<dbReference type="GO" id="GO:0008295">
    <property type="term" value="P:spermidine biosynthetic process"/>
    <property type="evidence" value="ECO:0007669"/>
    <property type="project" value="TreeGrafter"/>
</dbReference>